<feature type="domain" description="Guanylate cyclase" evidence="2">
    <location>
        <begin position="470"/>
        <end position="603"/>
    </location>
</feature>
<dbReference type="KEGG" id="elut:CKA38_06255"/>
<dbReference type="CDD" id="cd07302">
    <property type="entry name" value="CHD"/>
    <property type="match status" value="1"/>
</dbReference>
<feature type="transmembrane region" description="Helical" evidence="1">
    <location>
        <begin position="7"/>
        <end position="26"/>
    </location>
</feature>
<keyword evidence="1" id="KW-0812">Transmembrane</keyword>
<organism evidence="3 4">
    <name type="scientific">Ereboglobus luteus</name>
    <dbReference type="NCBI Taxonomy" id="1796921"/>
    <lineage>
        <taxon>Bacteria</taxon>
        <taxon>Pseudomonadati</taxon>
        <taxon>Verrucomicrobiota</taxon>
        <taxon>Opitutia</taxon>
        <taxon>Opitutales</taxon>
        <taxon>Opitutaceae</taxon>
        <taxon>Ereboglobus</taxon>
    </lineage>
</organism>
<proteinExistence type="predicted"/>
<dbReference type="InterPro" id="IPR029787">
    <property type="entry name" value="Nucleotide_cyclase"/>
</dbReference>
<sequence length="737" mass="82306">MRNSPYKWLILLAVTLIWCGINYFGLLDFIEEETIDWRFQYRGELPGQGKIFYLDVDAKSIADIGNLAWDRAYYVDVCEAALKEGGAKAVGIDYVFSDRGMPEIADRDRFQKGTLRMAGLLFSEPPPPVVLAAGYASSHDRDINGLPIVREMPRVLDSTSKTQPPELPQIRVRNRIYTPPYVGLIDTIDGAMNRVPLFAPDENRTWYHMSVELARLAWKLPQKGVRVHANRLEFVRDDNVVLASVPLIDGQDVEVNWSTRWDSPQNARASFSDALVAAGMLKSEKPEEREAAHKLFERMRDSIVLIGPVDPLLQDRAPTRLDALPVPRVGLIGTLIRQFQSGAYVRRVPGWAQWMLIIGLTAGVCGLQLANLRGRWGVVAKIGAAALVVAYVWCVFLVFLKYNLILPLVIPLFSAFTTSFALTALLLVVAERMRSRITSFFGTYVSPALVQRMIESGDEPQLGGVEVPITAYFSDIQNFTMVAESLSPTRLVEFMNDYLSSATDVITDQEGALDKYMGDAVVAMFGAPVANVDHALRACVATQLVHAKNIEIRERWPEIVKKMPVRSQIGLSTGKATVGNIGSRTRFDYTMMGDTVNIAARLENAARVYGVQTLVSGETRKGAEKYGNQCVFRNLGKIVVKGRQQPVDIHEIMGLRDRMPAAALECKRVFEEGLEKFFSRDWTGAAELFAQSAKLEWYPVIVPGQRTPSEVFLDRCEALKKNPPSEDWTGVYVMETK</sequence>
<dbReference type="InterPro" id="IPR007890">
    <property type="entry name" value="CHASE2"/>
</dbReference>
<dbReference type="RefSeq" id="WP_108824718.1">
    <property type="nucleotide sequence ID" value="NZ_CP023004.1"/>
</dbReference>
<dbReference type="EMBL" id="CP023004">
    <property type="protein sequence ID" value="AWI08906.1"/>
    <property type="molecule type" value="Genomic_DNA"/>
</dbReference>
<keyword evidence="1" id="KW-1133">Transmembrane helix</keyword>
<gene>
    <name evidence="3" type="ORF">CKA38_06255</name>
</gene>
<dbReference type="Gene3D" id="3.30.70.1230">
    <property type="entry name" value="Nucleotide cyclase"/>
    <property type="match status" value="1"/>
</dbReference>
<dbReference type="Pfam" id="PF05226">
    <property type="entry name" value="CHASE2"/>
    <property type="match status" value="1"/>
</dbReference>
<dbReference type="GO" id="GO:0006171">
    <property type="term" value="P:cAMP biosynthetic process"/>
    <property type="evidence" value="ECO:0007669"/>
    <property type="project" value="TreeGrafter"/>
</dbReference>
<dbReference type="InterPro" id="IPR001054">
    <property type="entry name" value="A/G_cyclase"/>
</dbReference>
<dbReference type="Pfam" id="PF00211">
    <property type="entry name" value="Guanylate_cyc"/>
    <property type="match status" value="1"/>
</dbReference>
<dbReference type="GO" id="GO:0035556">
    <property type="term" value="P:intracellular signal transduction"/>
    <property type="evidence" value="ECO:0007669"/>
    <property type="project" value="InterPro"/>
</dbReference>
<keyword evidence="1" id="KW-0472">Membrane</keyword>
<dbReference type="SMART" id="SM00044">
    <property type="entry name" value="CYCc"/>
    <property type="match status" value="1"/>
</dbReference>
<dbReference type="GO" id="GO:0004016">
    <property type="term" value="F:adenylate cyclase activity"/>
    <property type="evidence" value="ECO:0007669"/>
    <property type="project" value="UniProtKB-ARBA"/>
</dbReference>
<dbReference type="AlphaFoldDB" id="A0A2U8E2A2"/>
<name>A0A2U8E2A2_9BACT</name>
<evidence type="ECO:0000313" key="4">
    <source>
        <dbReference type="Proteomes" id="UP000244896"/>
    </source>
</evidence>
<dbReference type="InterPro" id="IPR050697">
    <property type="entry name" value="Adenylyl/Guanylyl_Cyclase_3/4"/>
</dbReference>
<dbReference type="PANTHER" id="PTHR43081:SF1">
    <property type="entry name" value="ADENYLATE CYCLASE, TERMINAL-DIFFERENTIATION SPECIFIC"/>
    <property type="match status" value="1"/>
</dbReference>
<feature type="transmembrane region" description="Helical" evidence="1">
    <location>
        <begin position="408"/>
        <end position="430"/>
    </location>
</feature>
<protein>
    <recommendedName>
        <fullName evidence="2">Guanylate cyclase domain-containing protein</fullName>
    </recommendedName>
</protein>
<dbReference type="OrthoDB" id="9806704at2"/>
<dbReference type="SUPFAM" id="SSF55073">
    <property type="entry name" value="Nucleotide cyclase"/>
    <property type="match status" value="1"/>
</dbReference>
<evidence type="ECO:0000256" key="1">
    <source>
        <dbReference type="SAM" id="Phobius"/>
    </source>
</evidence>
<dbReference type="PROSITE" id="PS50125">
    <property type="entry name" value="GUANYLATE_CYCLASE_2"/>
    <property type="match status" value="1"/>
</dbReference>
<accession>A0A2U8E2A2</accession>
<keyword evidence="4" id="KW-1185">Reference proteome</keyword>
<evidence type="ECO:0000259" key="2">
    <source>
        <dbReference type="PROSITE" id="PS50125"/>
    </source>
</evidence>
<dbReference type="Proteomes" id="UP000244896">
    <property type="component" value="Chromosome"/>
</dbReference>
<evidence type="ECO:0000313" key="3">
    <source>
        <dbReference type="EMBL" id="AWI08906.1"/>
    </source>
</evidence>
<dbReference type="SMART" id="SM01080">
    <property type="entry name" value="CHASE2"/>
    <property type="match status" value="1"/>
</dbReference>
<feature type="transmembrane region" description="Helical" evidence="1">
    <location>
        <begin position="351"/>
        <end position="370"/>
    </location>
</feature>
<dbReference type="PANTHER" id="PTHR43081">
    <property type="entry name" value="ADENYLATE CYCLASE, TERMINAL-DIFFERENTIATION SPECIFIC-RELATED"/>
    <property type="match status" value="1"/>
</dbReference>
<reference evidence="3 4" key="1">
    <citation type="journal article" date="2018" name="Syst. Appl. Microbiol.">
        <title>Ereboglobus luteus gen. nov. sp. nov. from cockroach guts, and new insights into the oxygen relationship of the genera Opitutus and Didymococcus (Verrucomicrobia: Opitutaceae).</title>
        <authorList>
            <person name="Tegtmeier D."/>
            <person name="Belitz A."/>
            <person name="Radek R."/>
            <person name="Heimerl T."/>
            <person name="Brune A."/>
        </authorList>
    </citation>
    <scope>NUCLEOTIDE SEQUENCE [LARGE SCALE GENOMIC DNA]</scope>
    <source>
        <strain evidence="3 4">Ho45</strain>
    </source>
</reference>
<feature type="transmembrane region" description="Helical" evidence="1">
    <location>
        <begin position="382"/>
        <end position="402"/>
    </location>
</feature>